<protein>
    <submittedName>
        <fullName evidence="1">Capsule polysaccharide biosynthesis protein</fullName>
    </submittedName>
</protein>
<dbReference type="Pfam" id="PF05159">
    <property type="entry name" value="Capsule_synth"/>
    <property type="match status" value="1"/>
</dbReference>
<sequence length="467" mass="53529">MINKKIESSPKKILAFARRRHFKRIISLASQLFGQDAEIQLISDERLGGNKVDWWGDVFYQELKSSSRNTNSYLPMEDIIQRCRFLRTLPFKTASHLAVIAYRTWEIILEKNDYDIVLLLPIDSFVLDTLQRVAKEKGIPAFSPINTLFSKRVRFTVRGELLGQLKMTSVLEESYNNSLNQLTKIDFRPDFLMGVDKQVKQTAIRRMIIDAIKRPVFFSYRHLFRDPLSFSFAPWPVQRTKMVSSFSRAQEIIKVEKNALKELPREFILLPLQFYPEATNDYWISELEMCNHHAVTLSLAKDLSKFMPVVIKEHPACIGRRNENILRTLSKIPNVYFAPTMSSITSLLEKTKLVVGYASSTAIQATLLNIPLLYCGSPYYNASHKNVLMRLTTAEEHIYIAQNAIKSNTETQRLQQLESLKKLFISSGEGSLGAYAPMGEKLLASEAEPRITKDLHDLTQQAIKLTA</sequence>
<dbReference type="OrthoDB" id="543755at2"/>
<keyword evidence="2" id="KW-1185">Reference proteome</keyword>
<gene>
    <name evidence="1" type="ORF">Lbru_1950</name>
</gene>
<dbReference type="RefSeq" id="WP_058441948.1">
    <property type="nucleotide sequence ID" value="NZ_CAAAHU010000002.1"/>
</dbReference>
<name>A0A0W0SDG6_9GAMM</name>
<accession>A0A0W0SDG6</accession>
<organism evidence="1 2">
    <name type="scientific">Legionella brunensis</name>
    <dbReference type="NCBI Taxonomy" id="29422"/>
    <lineage>
        <taxon>Bacteria</taxon>
        <taxon>Pseudomonadati</taxon>
        <taxon>Pseudomonadota</taxon>
        <taxon>Gammaproteobacteria</taxon>
        <taxon>Legionellales</taxon>
        <taxon>Legionellaceae</taxon>
        <taxon>Legionella</taxon>
    </lineage>
</organism>
<dbReference type="STRING" id="29422.Lbru_1950"/>
<evidence type="ECO:0000313" key="1">
    <source>
        <dbReference type="EMBL" id="KTC81430.1"/>
    </source>
</evidence>
<proteinExistence type="predicted"/>
<evidence type="ECO:0000313" key="2">
    <source>
        <dbReference type="Proteomes" id="UP000054742"/>
    </source>
</evidence>
<dbReference type="InterPro" id="IPR007833">
    <property type="entry name" value="Capsule_polysaccharide_synth"/>
</dbReference>
<dbReference type="GO" id="GO:0000271">
    <property type="term" value="P:polysaccharide biosynthetic process"/>
    <property type="evidence" value="ECO:0007669"/>
    <property type="project" value="InterPro"/>
</dbReference>
<dbReference type="EMBL" id="LNXV01000029">
    <property type="protein sequence ID" value="KTC81430.1"/>
    <property type="molecule type" value="Genomic_DNA"/>
</dbReference>
<reference evidence="1 2" key="1">
    <citation type="submission" date="2015-11" db="EMBL/GenBank/DDBJ databases">
        <title>Genomic analysis of 38 Legionella species identifies large and diverse effector repertoires.</title>
        <authorList>
            <person name="Burstein D."/>
            <person name="Amaro F."/>
            <person name="Zusman T."/>
            <person name="Lifshitz Z."/>
            <person name="Cohen O."/>
            <person name="Gilbert J.A."/>
            <person name="Pupko T."/>
            <person name="Shuman H.A."/>
            <person name="Segal G."/>
        </authorList>
    </citation>
    <scope>NUCLEOTIDE SEQUENCE [LARGE SCALE GENOMIC DNA]</scope>
    <source>
        <strain evidence="1 2">ATCC 43878</strain>
    </source>
</reference>
<dbReference type="Proteomes" id="UP000054742">
    <property type="component" value="Unassembled WGS sequence"/>
</dbReference>
<dbReference type="PATRIC" id="fig|29422.6.peg.2080"/>
<dbReference type="GO" id="GO:0015774">
    <property type="term" value="P:polysaccharide transport"/>
    <property type="evidence" value="ECO:0007669"/>
    <property type="project" value="InterPro"/>
</dbReference>
<comment type="caution">
    <text evidence="1">The sequence shown here is derived from an EMBL/GenBank/DDBJ whole genome shotgun (WGS) entry which is preliminary data.</text>
</comment>
<dbReference type="AlphaFoldDB" id="A0A0W0SDG6"/>